<evidence type="ECO:0000256" key="1">
    <source>
        <dbReference type="SAM" id="MobiDB-lite"/>
    </source>
</evidence>
<organism evidence="2 3">
    <name type="scientific">Szabonella alba</name>
    <dbReference type="NCBI Taxonomy" id="2804194"/>
    <lineage>
        <taxon>Bacteria</taxon>
        <taxon>Pseudomonadati</taxon>
        <taxon>Pseudomonadota</taxon>
        <taxon>Alphaproteobacteria</taxon>
        <taxon>Rhodobacterales</taxon>
        <taxon>Paracoccaceae</taxon>
        <taxon>Szabonella</taxon>
    </lineage>
</organism>
<sequence length="62" mass="6777">MTNDDDRPLKAGGERATPPTLEDRQAIHQRDAEAVAARKRYADQHLAAAPRLGAALRALDKD</sequence>
<gene>
    <name evidence="2" type="ORF">JL811_07575</name>
</gene>
<dbReference type="AlphaFoldDB" id="A0A8K0VD27"/>
<evidence type="ECO:0000313" key="2">
    <source>
        <dbReference type="EMBL" id="MBL4917082.1"/>
    </source>
</evidence>
<dbReference type="RefSeq" id="WP_202687866.1">
    <property type="nucleotide sequence ID" value="NZ_JAESVN010000002.1"/>
</dbReference>
<comment type="caution">
    <text evidence="2">The sequence shown here is derived from an EMBL/GenBank/DDBJ whole genome shotgun (WGS) entry which is preliminary data.</text>
</comment>
<evidence type="ECO:0000313" key="3">
    <source>
        <dbReference type="Proteomes" id="UP000648908"/>
    </source>
</evidence>
<proteinExistence type="predicted"/>
<protein>
    <submittedName>
        <fullName evidence="2">Uncharacterized protein</fullName>
    </submittedName>
</protein>
<feature type="compositionally biased region" description="Basic and acidic residues" evidence="1">
    <location>
        <begin position="1"/>
        <end position="13"/>
    </location>
</feature>
<keyword evidence="3" id="KW-1185">Reference proteome</keyword>
<dbReference type="EMBL" id="JAESVN010000002">
    <property type="protein sequence ID" value="MBL4917082.1"/>
    <property type="molecule type" value="Genomic_DNA"/>
</dbReference>
<reference evidence="2" key="1">
    <citation type="submission" date="2021-01" db="EMBL/GenBank/DDBJ databases">
        <title>Tabrizicola alba sp. nov. a motile alkaliphilic bacterium isolated from a soda lake.</title>
        <authorList>
            <person name="Szuroczki S."/>
            <person name="Abbaszade G."/>
            <person name="Schumann P."/>
            <person name="Toth E."/>
        </authorList>
    </citation>
    <scope>NUCLEOTIDE SEQUENCE</scope>
    <source>
        <strain evidence="2">DMG-N-6</strain>
    </source>
</reference>
<accession>A0A8K0VD27</accession>
<name>A0A8K0VD27_9RHOB</name>
<feature type="region of interest" description="Disordered" evidence="1">
    <location>
        <begin position="1"/>
        <end position="25"/>
    </location>
</feature>
<dbReference type="Proteomes" id="UP000648908">
    <property type="component" value="Unassembled WGS sequence"/>
</dbReference>